<reference evidence="1" key="1">
    <citation type="submission" date="2019-11" db="EMBL/GenBank/DDBJ databases">
        <title>Nori genome reveals adaptations in red seaweeds to the harsh intertidal environment.</title>
        <authorList>
            <person name="Wang D."/>
            <person name="Mao Y."/>
        </authorList>
    </citation>
    <scope>NUCLEOTIDE SEQUENCE</scope>
    <source>
        <tissue evidence="1">Gametophyte</tissue>
    </source>
</reference>
<dbReference type="EMBL" id="CM020619">
    <property type="protein sequence ID" value="KAK1863279.1"/>
    <property type="molecule type" value="Genomic_DNA"/>
</dbReference>
<accession>A0ACC3BZL9</accession>
<gene>
    <name evidence="1" type="ORF">I4F81_005837</name>
</gene>
<name>A0ACC3BZL9_PYRYE</name>
<evidence type="ECO:0000313" key="1">
    <source>
        <dbReference type="EMBL" id="KAK1863279.1"/>
    </source>
</evidence>
<protein>
    <submittedName>
        <fullName evidence="1">Uncharacterized protein</fullName>
    </submittedName>
</protein>
<keyword evidence="2" id="KW-1185">Reference proteome</keyword>
<dbReference type="Proteomes" id="UP000798662">
    <property type="component" value="Chromosome 2"/>
</dbReference>
<proteinExistence type="predicted"/>
<organism evidence="1 2">
    <name type="scientific">Pyropia yezoensis</name>
    <name type="common">Susabi-nori</name>
    <name type="synonym">Porphyra yezoensis</name>
    <dbReference type="NCBI Taxonomy" id="2788"/>
    <lineage>
        <taxon>Eukaryota</taxon>
        <taxon>Rhodophyta</taxon>
        <taxon>Bangiophyceae</taxon>
        <taxon>Bangiales</taxon>
        <taxon>Bangiaceae</taxon>
        <taxon>Pyropia</taxon>
    </lineage>
</organism>
<sequence>MAAGDGSPPSRAGVRMVTVSSTGGGGGGGGGDSGTDGGDRQPLLPADGHAVGAAAVPPPQPAAPTASARASGWATPPRPSVDAGGGSGHDGGGGRPPASPPWAAPPPPPPPSPPAPEPRLLTLFDLTMIGVGGTLGAGIFVLAGVAARDVAGPGVVLSFVAAGAACLATGLSYAEMASRTVAAGRPAGGAYSFAAATLGRTPAFLVGWALSVEFGVASAAVARAWAAYVATVVPLPRWLVGGSGGGASPLAAGLIVAIVAVTVGGMKEAAWLVNASALLYAAVVVAVVAAGLPHVDAANYTPFLPFGFSGALSGAAVCFFAYVGFDEVASFADEAAAPARDVPRAILGSLAIVSLLYAASSAVLVGMVPYRSLDPTAAFAAAFRYVGSPRLGACVAVATALGMQNTALMGFAAQPRVLGAMANDGLLPAALALRRPTTVACGVVVAALAGAVRTTGLTDAVSAATLLAFLATNAALLLGGGAAVAVGGWLAVGLGLHLWLRPVAQRTERGGM</sequence>
<comment type="caution">
    <text evidence="1">The sequence shown here is derived from an EMBL/GenBank/DDBJ whole genome shotgun (WGS) entry which is preliminary data.</text>
</comment>
<evidence type="ECO:0000313" key="2">
    <source>
        <dbReference type="Proteomes" id="UP000798662"/>
    </source>
</evidence>